<proteinExistence type="predicted"/>
<dbReference type="AlphaFoldDB" id="A0A2H6K6B3"/>
<sequence>MLAGCHADTQLADPLIRHAVHPGDHPPIQRVFDHIVQVVHRALRSAFLTQLLGDQHELNDVGLHGARSHNRYGAGGATGQRSSRVYDVHFAQEAQTTQVVRYHEAARCKRKSDVGNAPA</sequence>
<comment type="caution">
    <text evidence="1">The sequence shown here is derived from an EMBL/GenBank/DDBJ whole genome shotgun (WGS) entry which is preliminary data.</text>
</comment>
<dbReference type="RefSeq" id="XP_028864772.1">
    <property type="nucleotide sequence ID" value="XM_029008939.1"/>
</dbReference>
<dbReference type="EMBL" id="BDSA01000001">
    <property type="protein sequence ID" value="GBE58529.1"/>
    <property type="molecule type" value="Genomic_DNA"/>
</dbReference>
<keyword evidence="2" id="KW-1185">Reference proteome</keyword>
<protein>
    <submittedName>
        <fullName evidence="1">Conjugative transfer protein Ti, putative</fullName>
    </submittedName>
</protein>
<dbReference type="Proteomes" id="UP000236319">
    <property type="component" value="Unassembled WGS sequence"/>
</dbReference>
<accession>A0A2H6K6B3</accession>
<gene>
    <name evidence="1" type="ORF">BOVATA_000220</name>
</gene>
<evidence type="ECO:0000313" key="1">
    <source>
        <dbReference type="EMBL" id="GBE58529.1"/>
    </source>
</evidence>
<dbReference type="VEuPathDB" id="PiroplasmaDB:BOVATA_000220"/>
<organism evidence="1 2">
    <name type="scientific">Babesia ovata</name>
    <dbReference type="NCBI Taxonomy" id="189622"/>
    <lineage>
        <taxon>Eukaryota</taxon>
        <taxon>Sar</taxon>
        <taxon>Alveolata</taxon>
        <taxon>Apicomplexa</taxon>
        <taxon>Aconoidasida</taxon>
        <taxon>Piroplasmida</taxon>
        <taxon>Babesiidae</taxon>
        <taxon>Babesia</taxon>
    </lineage>
</organism>
<evidence type="ECO:0000313" key="2">
    <source>
        <dbReference type="Proteomes" id="UP000236319"/>
    </source>
</evidence>
<dbReference type="GeneID" id="39872299"/>
<reference evidence="1 2" key="1">
    <citation type="journal article" date="2017" name="BMC Genomics">
        <title>Whole-genome assembly of Babesia ovata and comparative genomics between closely related pathogens.</title>
        <authorList>
            <person name="Yamagishi J."/>
            <person name="Asada M."/>
            <person name="Hakimi H."/>
            <person name="Tanaka T.Q."/>
            <person name="Sugimoto C."/>
            <person name="Kawazu S."/>
        </authorList>
    </citation>
    <scope>NUCLEOTIDE SEQUENCE [LARGE SCALE GENOMIC DNA]</scope>
    <source>
        <strain evidence="1 2">Miyake</strain>
    </source>
</reference>
<name>A0A2H6K6B3_9APIC</name>